<evidence type="ECO:0000256" key="1">
    <source>
        <dbReference type="ARBA" id="ARBA00004245"/>
    </source>
</evidence>
<dbReference type="InterPro" id="IPR027329">
    <property type="entry name" value="TPX2_C"/>
</dbReference>
<dbReference type="GO" id="GO:0005874">
    <property type="term" value="C:microtubule"/>
    <property type="evidence" value="ECO:0007669"/>
    <property type="project" value="UniProtKB-KW"/>
</dbReference>
<evidence type="ECO:0000256" key="7">
    <source>
        <dbReference type="SAM" id="MobiDB-lite"/>
    </source>
</evidence>
<dbReference type="Pfam" id="PF06886">
    <property type="entry name" value="TPX2"/>
    <property type="match status" value="1"/>
</dbReference>
<keyword evidence="5" id="KW-0206">Cytoskeleton</keyword>
<feature type="compositionally biased region" description="Acidic residues" evidence="7">
    <location>
        <begin position="63"/>
        <end position="73"/>
    </location>
</feature>
<keyword evidence="3" id="KW-0963">Cytoplasm</keyword>
<evidence type="ECO:0000256" key="2">
    <source>
        <dbReference type="ARBA" id="ARBA00005885"/>
    </source>
</evidence>
<reference evidence="9" key="1">
    <citation type="submission" date="2018-01" db="EMBL/GenBank/DDBJ databases">
        <authorList>
            <person name="Mao J.F."/>
        </authorList>
    </citation>
    <scope>NUCLEOTIDE SEQUENCE</scope>
    <source>
        <strain evidence="9">Huo1</strain>
        <tissue evidence="9">Leaf</tissue>
    </source>
</reference>
<comment type="caution">
    <text evidence="9">The sequence shown here is derived from an EMBL/GenBank/DDBJ whole genome shotgun (WGS) entry which is preliminary data.</text>
</comment>
<proteinExistence type="inferred from homology"/>
<dbReference type="OrthoDB" id="911481at2759"/>
<keyword evidence="6" id="KW-0175">Coiled coil</keyword>
<dbReference type="GO" id="GO:0000226">
    <property type="term" value="P:microtubule cytoskeleton organization"/>
    <property type="evidence" value="ECO:0007669"/>
    <property type="project" value="InterPro"/>
</dbReference>
<accession>A0A8X8XWV3</accession>
<feature type="region of interest" description="Disordered" evidence="7">
    <location>
        <begin position="197"/>
        <end position="232"/>
    </location>
</feature>
<name>A0A8X8XWV3_SALSN</name>
<feature type="compositionally biased region" description="Basic and acidic residues" evidence="7">
    <location>
        <begin position="197"/>
        <end position="211"/>
    </location>
</feature>
<feature type="coiled-coil region" evidence="6">
    <location>
        <begin position="99"/>
        <end position="141"/>
    </location>
</feature>
<evidence type="ECO:0000256" key="6">
    <source>
        <dbReference type="SAM" id="Coils"/>
    </source>
</evidence>
<organism evidence="9">
    <name type="scientific">Salvia splendens</name>
    <name type="common">Scarlet sage</name>
    <dbReference type="NCBI Taxonomy" id="180675"/>
    <lineage>
        <taxon>Eukaryota</taxon>
        <taxon>Viridiplantae</taxon>
        <taxon>Streptophyta</taxon>
        <taxon>Embryophyta</taxon>
        <taxon>Tracheophyta</taxon>
        <taxon>Spermatophyta</taxon>
        <taxon>Magnoliopsida</taxon>
        <taxon>eudicotyledons</taxon>
        <taxon>Gunneridae</taxon>
        <taxon>Pentapetalae</taxon>
        <taxon>asterids</taxon>
        <taxon>lamiids</taxon>
        <taxon>Lamiales</taxon>
        <taxon>Lamiaceae</taxon>
        <taxon>Nepetoideae</taxon>
        <taxon>Mentheae</taxon>
        <taxon>Salviinae</taxon>
        <taxon>Salvia</taxon>
        <taxon>Salvia subgen. Calosphace</taxon>
        <taxon>core Calosphace</taxon>
    </lineage>
</organism>
<protein>
    <recommendedName>
        <fullName evidence="8">TPX2 C-terminal domain-containing protein</fullName>
    </recommendedName>
</protein>
<dbReference type="AlphaFoldDB" id="A0A8X8XWV3"/>
<dbReference type="Proteomes" id="UP000298416">
    <property type="component" value="Unassembled WGS sequence"/>
</dbReference>
<feature type="compositionally biased region" description="Low complexity" evidence="7">
    <location>
        <begin position="38"/>
        <end position="49"/>
    </location>
</feature>
<sequence length="232" mass="25550">MGRNVAGGLQLETKPGVESDKQGIKSSTNEAGEKTVSTDQTDAPGADDQQPPPNTCTMSEKPQDEEVTDEEDACSASEQAYTFQPTVPVAPKFICGERLEKCKEYYAKLEERHKALEKEKLEAKARKKEEEEAAIKELRKTMMYRANPVPSFYRAGPPPPKVELKKLPLTRPKSPKLSRRSCGDAGKACCGVVRANEHAKGNEHVGGRRSSDNSSAVKSDTQEQEDEDQQNI</sequence>
<keyword evidence="4" id="KW-0493">Microtubule</keyword>
<dbReference type="EMBL" id="PNBA02000006">
    <property type="protein sequence ID" value="KAG6420157.1"/>
    <property type="molecule type" value="Genomic_DNA"/>
</dbReference>
<feature type="region of interest" description="Disordered" evidence="7">
    <location>
        <begin position="150"/>
        <end position="185"/>
    </location>
</feature>
<evidence type="ECO:0000256" key="3">
    <source>
        <dbReference type="ARBA" id="ARBA00022490"/>
    </source>
</evidence>
<evidence type="ECO:0000256" key="4">
    <source>
        <dbReference type="ARBA" id="ARBA00022701"/>
    </source>
</evidence>
<dbReference type="GO" id="GO:0008017">
    <property type="term" value="F:microtubule binding"/>
    <property type="evidence" value="ECO:0007669"/>
    <property type="project" value="InterPro"/>
</dbReference>
<dbReference type="PANTHER" id="PTHR46372">
    <property type="entry name" value="PROTEIN WVD2-LIKE 3"/>
    <property type="match status" value="1"/>
</dbReference>
<feature type="region of interest" description="Disordered" evidence="7">
    <location>
        <begin position="1"/>
        <end position="82"/>
    </location>
</feature>
<reference evidence="9" key="2">
    <citation type="submission" date="2020-08" db="EMBL/GenBank/DDBJ databases">
        <title>Plant Genome Project.</title>
        <authorList>
            <person name="Zhang R.-G."/>
        </authorList>
    </citation>
    <scope>NUCLEOTIDE SEQUENCE</scope>
    <source>
        <strain evidence="9">Huo1</strain>
        <tissue evidence="9">Leaf</tissue>
    </source>
</reference>
<feature type="compositionally biased region" description="Acidic residues" evidence="7">
    <location>
        <begin position="222"/>
        <end position="232"/>
    </location>
</feature>
<comment type="subcellular location">
    <subcellularLocation>
        <location evidence="1">Cytoplasm</location>
        <location evidence="1">Cytoskeleton</location>
    </subcellularLocation>
</comment>
<evidence type="ECO:0000313" key="10">
    <source>
        <dbReference type="Proteomes" id="UP000298416"/>
    </source>
</evidence>
<gene>
    <name evidence="9" type="ORF">SASPL_116676</name>
</gene>
<dbReference type="PANTHER" id="PTHR46372:SF6">
    <property type="entry name" value="PROTEIN WVD2-LIKE 1"/>
    <property type="match status" value="1"/>
</dbReference>
<evidence type="ECO:0000256" key="5">
    <source>
        <dbReference type="ARBA" id="ARBA00023212"/>
    </source>
</evidence>
<dbReference type="InterPro" id="IPR044806">
    <property type="entry name" value="WVD2/WDL1-4"/>
</dbReference>
<evidence type="ECO:0000313" key="9">
    <source>
        <dbReference type="EMBL" id="KAG6420157.1"/>
    </source>
</evidence>
<comment type="similarity">
    <text evidence="2">Belongs to the TPX2 family.</text>
</comment>
<feature type="domain" description="TPX2 C-terminal" evidence="8">
    <location>
        <begin position="92"/>
        <end position="165"/>
    </location>
</feature>
<keyword evidence="10" id="KW-1185">Reference proteome</keyword>
<evidence type="ECO:0000259" key="8">
    <source>
        <dbReference type="Pfam" id="PF06886"/>
    </source>
</evidence>